<dbReference type="Gene3D" id="2.130.10.10">
    <property type="entry name" value="YVTN repeat-like/Quinoprotein amine dehydrogenase"/>
    <property type="match status" value="1"/>
</dbReference>
<dbReference type="PANTHER" id="PTHR15496:SF2">
    <property type="entry name" value="GENERAL TRANSCRIPTION FACTOR 3C POLYPEPTIDE 4"/>
    <property type="match status" value="1"/>
</dbReference>
<proteinExistence type="predicted"/>
<dbReference type="Proteomes" id="UP000265520">
    <property type="component" value="Unassembled WGS sequence"/>
</dbReference>
<organism evidence="1 2">
    <name type="scientific">Trifolium medium</name>
    <dbReference type="NCBI Taxonomy" id="97028"/>
    <lineage>
        <taxon>Eukaryota</taxon>
        <taxon>Viridiplantae</taxon>
        <taxon>Streptophyta</taxon>
        <taxon>Embryophyta</taxon>
        <taxon>Tracheophyta</taxon>
        <taxon>Spermatophyta</taxon>
        <taxon>Magnoliopsida</taxon>
        <taxon>eudicotyledons</taxon>
        <taxon>Gunneridae</taxon>
        <taxon>Pentapetalae</taxon>
        <taxon>rosids</taxon>
        <taxon>fabids</taxon>
        <taxon>Fabales</taxon>
        <taxon>Fabaceae</taxon>
        <taxon>Papilionoideae</taxon>
        <taxon>50 kb inversion clade</taxon>
        <taxon>NPAAA clade</taxon>
        <taxon>Hologalegina</taxon>
        <taxon>IRL clade</taxon>
        <taxon>Trifolieae</taxon>
        <taxon>Trifolium</taxon>
    </lineage>
</organism>
<dbReference type="PANTHER" id="PTHR15496">
    <property type="entry name" value="GENERAL TRANSCRIPTION FACTOR 3C POLYPEPTIDE 4 FAMILY"/>
    <property type="match status" value="1"/>
</dbReference>
<comment type="caution">
    <text evidence="1">The sequence shown here is derived from an EMBL/GenBank/DDBJ whole genome shotgun (WGS) entry which is preliminary data.</text>
</comment>
<keyword evidence="2" id="KW-1185">Reference proteome</keyword>
<dbReference type="GO" id="GO:0000127">
    <property type="term" value="C:transcription factor TFIIIC complex"/>
    <property type="evidence" value="ECO:0007669"/>
    <property type="project" value="InterPro"/>
</dbReference>
<evidence type="ECO:0000313" key="1">
    <source>
        <dbReference type="EMBL" id="MCI34004.1"/>
    </source>
</evidence>
<sequence length="60" mass="6584">MLLAIGKGSGSIEIWLCDISSREFDKLGSYDAHYYAVTGLAWAFGGRFLCSCSQVLFSLK</sequence>
<dbReference type="InterPro" id="IPR044230">
    <property type="entry name" value="GTF3C4"/>
</dbReference>
<dbReference type="GO" id="GO:0004402">
    <property type="term" value="F:histone acetyltransferase activity"/>
    <property type="evidence" value="ECO:0007669"/>
    <property type="project" value="InterPro"/>
</dbReference>
<dbReference type="AlphaFoldDB" id="A0A392RDA1"/>
<dbReference type="GO" id="GO:0006384">
    <property type="term" value="P:transcription initiation at RNA polymerase III promoter"/>
    <property type="evidence" value="ECO:0007669"/>
    <property type="project" value="InterPro"/>
</dbReference>
<dbReference type="InterPro" id="IPR036322">
    <property type="entry name" value="WD40_repeat_dom_sf"/>
</dbReference>
<name>A0A392RDA1_9FABA</name>
<reference evidence="1 2" key="1">
    <citation type="journal article" date="2018" name="Front. Plant Sci.">
        <title>Red Clover (Trifolium pratense) and Zigzag Clover (T. medium) - A Picture of Genomic Similarities and Differences.</title>
        <authorList>
            <person name="Dluhosova J."/>
            <person name="Istvanek J."/>
            <person name="Nedelnik J."/>
            <person name="Repkova J."/>
        </authorList>
    </citation>
    <scope>NUCLEOTIDE SEQUENCE [LARGE SCALE GENOMIC DNA]</scope>
    <source>
        <strain evidence="2">cv. 10/8</strain>
        <tissue evidence="1">Leaf</tissue>
    </source>
</reference>
<dbReference type="EMBL" id="LXQA010209364">
    <property type="protein sequence ID" value="MCI34004.1"/>
    <property type="molecule type" value="Genomic_DNA"/>
</dbReference>
<evidence type="ECO:0000313" key="2">
    <source>
        <dbReference type="Proteomes" id="UP000265520"/>
    </source>
</evidence>
<dbReference type="InterPro" id="IPR015943">
    <property type="entry name" value="WD40/YVTN_repeat-like_dom_sf"/>
</dbReference>
<accession>A0A392RDA1</accession>
<protein>
    <submittedName>
        <fullName evidence="1">Transducin/WD40 repeat protein</fullName>
    </submittedName>
</protein>
<dbReference type="SUPFAM" id="SSF50978">
    <property type="entry name" value="WD40 repeat-like"/>
    <property type="match status" value="1"/>
</dbReference>